<comment type="caution">
    <text evidence="2">The sequence shown here is derived from an EMBL/GenBank/DDBJ whole genome shotgun (WGS) entry which is preliminary data.</text>
</comment>
<protein>
    <submittedName>
        <fullName evidence="2">Uncharacterized protein</fullName>
    </submittedName>
</protein>
<feature type="compositionally biased region" description="Polar residues" evidence="1">
    <location>
        <begin position="44"/>
        <end position="59"/>
    </location>
</feature>
<reference evidence="2" key="2">
    <citation type="submission" date="2021-01" db="EMBL/GenBank/DDBJ databases">
        <authorList>
            <person name="Schikora-Tamarit M.A."/>
        </authorList>
    </citation>
    <scope>NUCLEOTIDE SEQUENCE</scope>
    <source>
        <strain evidence="2">CBS2887</strain>
    </source>
</reference>
<organism evidence="2 3">
    <name type="scientific">Wickerhamomyces pijperi</name>
    <name type="common">Yeast</name>
    <name type="synonym">Pichia pijperi</name>
    <dbReference type="NCBI Taxonomy" id="599730"/>
    <lineage>
        <taxon>Eukaryota</taxon>
        <taxon>Fungi</taxon>
        <taxon>Dikarya</taxon>
        <taxon>Ascomycota</taxon>
        <taxon>Saccharomycotina</taxon>
        <taxon>Saccharomycetes</taxon>
        <taxon>Phaffomycetales</taxon>
        <taxon>Wickerhamomycetaceae</taxon>
        <taxon>Wickerhamomyces</taxon>
    </lineage>
</organism>
<gene>
    <name evidence="2" type="ORF">WICPIJ_008992</name>
</gene>
<sequence length="83" mass="8768">MCCKPTWNRVDVVDGLGDIVGTVTITTFTSITTSGFVESVSFKVPNTTGEQTSSDQVQDTGGDDKEDLHGGGRGGVVQEETDR</sequence>
<dbReference type="Proteomes" id="UP000774326">
    <property type="component" value="Unassembled WGS sequence"/>
</dbReference>
<accession>A0A9P8PTF2</accession>
<evidence type="ECO:0000313" key="2">
    <source>
        <dbReference type="EMBL" id="KAH3677277.1"/>
    </source>
</evidence>
<dbReference type="EMBL" id="JAEUBG010005169">
    <property type="protein sequence ID" value="KAH3677277.1"/>
    <property type="molecule type" value="Genomic_DNA"/>
</dbReference>
<feature type="region of interest" description="Disordered" evidence="1">
    <location>
        <begin position="44"/>
        <end position="83"/>
    </location>
</feature>
<keyword evidence="3" id="KW-1185">Reference proteome</keyword>
<evidence type="ECO:0000256" key="1">
    <source>
        <dbReference type="SAM" id="MobiDB-lite"/>
    </source>
</evidence>
<proteinExistence type="predicted"/>
<evidence type="ECO:0000313" key="3">
    <source>
        <dbReference type="Proteomes" id="UP000774326"/>
    </source>
</evidence>
<dbReference type="AlphaFoldDB" id="A0A9P8PTF2"/>
<reference evidence="2" key="1">
    <citation type="journal article" date="2021" name="Open Biol.">
        <title>Shared evolutionary footprints suggest mitochondrial oxidative damage underlies multiple complex I losses in fungi.</title>
        <authorList>
            <person name="Schikora-Tamarit M.A."/>
            <person name="Marcet-Houben M."/>
            <person name="Nosek J."/>
            <person name="Gabaldon T."/>
        </authorList>
    </citation>
    <scope>NUCLEOTIDE SEQUENCE</scope>
    <source>
        <strain evidence="2">CBS2887</strain>
    </source>
</reference>
<name>A0A9P8PTF2_WICPI</name>